<evidence type="ECO:0000256" key="2">
    <source>
        <dbReference type="ARBA" id="ARBA00023163"/>
    </source>
</evidence>
<reference evidence="5 6" key="1">
    <citation type="journal article" date="2008" name="Nature">
        <title>The Phaeodactylum genome reveals the evolutionary history of diatom genomes.</title>
        <authorList>
            <person name="Bowler C."/>
            <person name="Allen A.E."/>
            <person name="Badger J.H."/>
            <person name="Grimwood J."/>
            <person name="Jabbari K."/>
            <person name="Kuo A."/>
            <person name="Maheswari U."/>
            <person name="Martens C."/>
            <person name="Maumus F."/>
            <person name="Otillar R.P."/>
            <person name="Rayko E."/>
            <person name="Salamov A."/>
            <person name="Vandepoele K."/>
            <person name="Beszteri B."/>
            <person name="Gruber A."/>
            <person name="Heijde M."/>
            <person name="Katinka M."/>
            <person name="Mock T."/>
            <person name="Valentin K."/>
            <person name="Verret F."/>
            <person name="Berges J.A."/>
            <person name="Brownlee C."/>
            <person name="Cadoret J.P."/>
            <person name="Chiovitti A."/>
            <person name="Choi C.J."/>
            <person name="Coesel S."/>
            <person name="De Martino A."/>
            <person name="Detter J.C."/>
            <person name="Durkin C."/>
            <person name="Falciatore A."/>
            <person name="Fournet J."/>
            <person name="Haruta M."/>
            <person name="Huysman M.J."/>
            <person name="Jenkins B.D."/>
            <person name="Jiroutova K."/>
            <person name="Jorgensen R.E."/>
            <person name="Joubert Y."/>
            <person name="Kaplan A."/>
            <person name="Kroger N."/>
            <person name="Kroth P.G."/>
            <person name="La Roche J."/>
            <person name="Lindquist E."/>
            <person name="Lommer M."/>
            <person name="Martin-Jezequel V."/>
            <person name="Lopez P.J."/>
            <person name="Lucas S."/>
            <person name="Mangogna M."/>
            <person name="McGinnis K."/>
            <person name="Medlin L.K."/>
            <person name="Montsant A."/>
            <person name="Oudot-Le Secq M.P."/>
            <person name="Napoli C."/>
            <person name="Obornik M."/>
            <person name="Parker M.S."/>
            <person name="Petit J.L."/>
            <person name="Porcel B.M."/>
            <person name="Poulsen N."/>
            <person name="Robison M."/>
            <person name="Rychlewski L."/>
            <person name="Rynearson T.A."/>
            <person name="Schmutz J."/>
            <person name="Shapiro H."/>
            <person name="Siaut M."/>
            <person name="Stanley M."/>
            <person name="Sussman M.R."/>
            <person name="Taylor A.R."/>
            <person name="Vardi A."/>
            <person name="von Dassow P."/>
            <person name="Vyverman W."/>
            <person name="Willis A."/>
            <person name="Wyrwicz L.S."/>
            <person name="Rokhsar D.S."/>
            <person name="Weissenbach J."/>
            <person name="Armbrust E.V."/>
            <person name="Green B.R."/>
            <person name="Van de Peer Y."/>
            <person name="Grigoriev I.V."/>
        </authorList>
    </citation>
    <scope>NUCLEOTIDE SEQUENCE [LARGE SCALE GENOMIC DNA]</scope>
    <source>
        <strain evidence="5 6">CCAP 1055/1</strain>
    </source>
</reference>
<dbReference type="EMBL" id="CM000612">
    <property type="protein sequence ID" value="EEC47782.1"/>
    <property type="molecule type" value="Genomic_DNA"/>
</dbReference>
<dbReference type="InterPro" id="IPR009025">
    <property type="entry name" value="RBP11-like_dimer"/>
</dbReference>
<dbReference type="GeneID" id="7201396"/>
<dbReference type="SUPFAM" id="SSF55257">
    <property type="entry name" value="RBP11-like subunits of RNA polymerase"/>
    <property type="match status" value="1"/>
</dbReference>
<dbReference type="InParanoid" id="B7FZW0"/>
<feature type="non-terminal residue" evidence="5">
    <location>
        <position position="1"/>
    </location>
</feature>
<dbReference type="FunCoup" id="B7FZW0">
    <property type="interactions" value="202"/>
</dbReference>
<dbReference type="GO" id="GO:0003899">
    <property type="term" value="F:DNA-directed RNA polymerase activity"/>
    <property type="evidence" value="ECO:0007669"/>
    <property type="project" value="TreeGrafter"/>
</dbReference>
<dbReference type="PANTHER" id="PTHR13946">
    <property type="entry name" value="DNA-DIRECTED RNA POLYMERASE I,II,III"/>
    <property type="match status" value="1"/>
</dbReference>
<dbReference type="GO" id="GO:0005736">
    <property type="term" value="C:RNA polymerase I complex"/>
    <property type="evidence" value="ECO:0007669"/>
    <property type="project" value="TreeGrafter"/>
</dbReference>
<feature type="domain" description="DNA-directed RNA polymerase RBP11-like dimerisation" evidence="4">
    <location>
        <begin position="4"/>
        <end position="83"/>
    </location>
</feature>
<dbReference type="GO" id="GO:0006383">
    <property type="term" value="P:transcription by RNA polymerase III"/>
    <property type="evidence" value="ECO:0007669"/>
    <property type="project" value="TreeGrafter"/>
</dbReference>
<organism evidence="5 6">
    <name type="scientific">Phaeodactylum tricornutum (strain CCAP 1055/1)</name>
    <dbReference type="NCBI Taxonomy" id="556484"/>
    <lineage>
        <taxon>Eukaryota</taxon>
        <taxon>Sar</taxon>
        <taxon>Stramenopiles</taxon>
        <taxon>Ochrophyta</taxon>
        <taxon>Bacillariophyta</taxon>
        <taxon>Bacillariophyceae</taxon>
        <taxon>Bacillariophycidae</taxon>
        <taxon>Naviculales</taxon>
        <taxon>Phaeodactylaceae</taxon>
        <taxon>Phaeodactylum</taxon>
    </lineage>
</organism>
<gene>
    <name evidence="5" type="ORF">PHATRDRAFT_12779</name>
</gene>
<evidence type="ECO:0000259" key="4">
    <source>
        <dbReference type="Pfam" id="PF13656"/>
    </source>
</evidence>
<dbReference type="PANTHER" id="PTHR13946:SF28">
    <property type="entry name" value="DNA-DIRECTED RNA POLYMERASES I AND III SUBUNIT RPAC2"/>
    <property type="match status" value="1"/>
</dbReference>
<dbReference type="PaxDb" id="2850-Phatr12779"/>
<dbReference type="CDD" id="cd07029">
    <property type="entry name" value="RNAP_I_III_AC19"/>
    <property type="match status" value="1"/>
</dbReference>
<feature type="non-terminal residue" evidence="5">
    <location>
        <position position="89"/>
    </location>
</feature>
<protein>
    <recommendedName>
        <fullName evidence="4">DNA-directed RNA polymerase RBP11-like dimerisation domain-containing protein</fullName>
    </recommendedName>
</protein>
<dbReference type="eggNOG" id="KOG3438">
    <property type="taxonomic scope" value="Eukaryota"/>
</dbReference>
<accession>B7FZW0</accession>
<evidence type="ECO:0000313" key="6">
    <source>
        <dbReference type="Proteomes" id="UP000000759"/>
    </source>
</evidence>
<proteinExistence type="inferred from homology"/>
<evidence type="ECO:0000256" key="1">
    <source>
        <dbReference type="ARBA" id="ARBA00022478"/>
    </source>
</evidence>
<dbReference type="HOGENOM" id="CLU_1630271_0_0_1"/>
<sequence length="89" mass="9616">SSRTFCIGDEDHTLGNAVRHVLIRNNSIGFAGYSVPHPSEPVVQIRVQTVAPAGSRGQQPPTATGALKTACQTLYDQCDIVLERLEELI</sequence>
<dbReference type="Proteomes" id="UP000000759">
    <property type="component" value="Chromosome 9"/>
</dbReference>
<evidence type="ECO:0000256" key="3">
    <source>
        <dbReference type="ARBA" id="ARBA00025751"/>
    </source>
</evidence>
<comment type="similarity">
    <text evidence="3">Belongs to the archaeal Rpo11/eukaryotic RPB11/RPC19 RNA polymerase subunit family.</text>
</comment>
<dbReference type="OrthoDB" id="510325at2759"/>
<dbReference type="STRING" id="556484.B7FZW0"/>
<dbReference type="InterPro" id="IPR036603">
    <property type="entry name" value="RBP11-like"/>
</dbReference>
<dbReference type="Pfam" id="PF13656">
    <property type="entry name" value="RNA_pol_L_2"/>
    <property type="match status" value="1"/>
</dbReference>
<keyword evidence="2" id="KW-0804">Transcription</keyword>
<dbReference type="KEGG" id="pti:PHATRDRAFT_12779"/>
<dbReference type="InterPro" id="IPR033898">
    <property type="entry name" value="RNAP_AC19"/>
</dbReference>
<reference evidence="6" key="2">
    <citation type="submission" date="2008-08" db="EMBL/GenBank/DDBJ databases">
        <authorList>
            <consortium name="Diatom Consortium"/>
            <person name="Grigoriev I."/>
            <person name="Grimwood J."/>
            <person name="Kuo A."/>
            <person name="Otillar R.P."/>
            <person name="Salamov A."/>
            <person name="Detter J.C."/>
            <person name="Lindquist E."/>
            <person name="Shapiro H."/>
            <person name="Lucas S."/>
            <person name="Glavina del Rio T."/>
            <person name="Pitluck S."/>
            <person name="Rokhsar D."/>
            <person name="Bowler C."/>
        </authorList>
    </citation>
    <scope>GENOME REANNOTATION</scope>
    <source>
        <strain evidence="6">CCAP 1055/1</strain>
    </source>
</reference>
<keyword evidence="1" id="KW-0240">DNA-directed RNA polymerase</keyword>
<dbReference type="Gene3D" id="3.30.1360.10">
    <property type="entry name" value="RNA polymerase, RBP11-like subunit"/>
    <property type="match status" value="1"/>
</dbReference>
<dbReference type="AlphaFoldDB" id="B7FZW0"/>
<evidence type="ECO:0000313" key="5">
    <source>
        <dbReference type="EMBL" id="EEC47782.1"/>
    </source>
</evidence>
<dbReference type="GO" id="GO:0006362">
    <property type="term" value="P:transcription elongation by RNA polymerase I"/>
    <property type="evidence" value="ECO:0007669"/>
    <property type="project" value="TreeGrafter"/>
</dbReference>
<dbReference type="RefSeq" id="XP_002180374.1">
    <property type="nucleotide sequence ID" value="XM_002180338.1"/>
</dbReference>
<name>B7FZW0_PHATC</name>
<keyword evidence="6" id="KW-1185">Reference proteome</keyword>
<dbReference type="GO" id="GO:0046983">
    <property type="term" value="F:protein dimerization activity"/>
    <property type="evidence" value="ECO:0007669"/>
    <property type="project" value="InterPro"/>
</dbReference>
<dbReference type="GO" id="GO:0005666">
    <property type="term" value="C:RNA polymerase III complex"/>
    <property type="evidence" value="ECO:0007669"/>
    <property type="project" value="TreeGrafter"/>
</dbReference>